<evidence type="ECO:0000313" key="2">
    <source>
        <dbReference type="EMBL" id="TQM96062.1"/>
    </source>
</evidence>
<evidence type="ECO:0000313" key="3">
    <source>
        <dbReference type="Proteomes" id="UP000315133"/>
    </source>
</evidence>
<accession>A0A543KLW8</accession>
<evidence type="ECO:0000256" key="1">
    <source>
        <dbReference type="SAM" id="MobiDB-lite"/>
    </source>
</evidence>
<reference evidence="2 3" key="1">
    <citation type="submission" date="2019-06" db="EMBL/GenBank/DDBJ databases">
        <title>Sequencing the genomes of 1000 actinobacteria strains.</title>
        <authorList>
            <person name="Klenk H.-P."/>
        </authorList>
    </citation>
    <scope>NUCLEOTIDE SEQUENCE [LARGE SCALE GENOMIC DNA]</scope>
    <source>
        <strain evidence="2 3">DSM 12362</strain>
    </source>
</reference>
<comment type="caution">
    <text evidence="2">The sequence shown here is derived from an EMBL/GenBank/DDBJ whole genome shotgun (WGS) entry which is preliminary data.</text>
</comment>
<dbReference type="OrthoDB" id="4870973at2"/>
<feature type="compositionally biased region" description="Low complexity" evidence="1">
    <location>
        <begin position="55"/>
        <end position="68"/>
    </location>
</feature>
<name>A0A543KLW8_9MICO</name>
<gene>
    <name evidence="2" type="ORF">FB476_0918</name>
</gene>
<dbReference type="Pfam" id="PF19690">
    <property type="entry name" value="DUF6191"/>
    <property type="match status" value="1"/>
</dbReference>
<dbReference type="InterPro" id="IPR045684">
    <property type="entry name" value="DUF6191"/>
</dbReference>
<proteinExistence type="predicted"/>
<sequence length="74" mass="7778">MGLDDVIELFNPGHKHLAEERDRKRIEAQLPGSEADDDPSAATVDLDRGVILLPPAAAQQDAGTTAAGEVTDDA</sequence>
<dbReference type="RefSeq" id="WP_141817728.1">
    <property type="nucleotide sequence ID" value="NZ_BAAAIL010000003.1"/>
</dbReference>
<organism evidence="2 3">
    <name type="scientific">Ornithinimicrobium humiphilum</name>
    <dbReference type="NCBI Taxonomy" id="125288"/>
    <lineage>
        <taxon>Bacteria</taxon>
        <taxon>Bacillati</taxon>
        <taxon>Actinomycetota</taxon>
        <taxon>Actinomycetes</taxon>
        <taxon>Micrococcales</taxon>
        <taxon>Ornithinimicrobiaceae</taxon>
        <taxon>Ornithinimicrobium</taxon>
    </lineage>
</organism>
<dbReference type="EMBL" id="VFPU01000001">
    <property type="protein sequence ID" value="TQM96062.1"/>
    <property type="molecule type" value="Genomic_DNA"/>
</dbReference>
<dbReference type="Proteomes" id="UP000315133">
    <property type="component" value="Unassembled WGS sequence"/>
</dbReference>
<keyword evidence="3" id="KW-1185">Reference proteome</keyword>
<dbReference type="AlphaFoldDB" id="A0A543KLW8"/>
<feature type="region of interest" description="Disordered" evidence="1">
    <location>
        <begin position="55"/>
        <end position="74"/>
    </location>
</feature>
<protein>
    <submittedName>
        <fullName evidence="2">Uncharacterized protein</fullName>
    </submittedName>
</protein>